<dbReference type="AlphaFoldDB" id="A0A154L1Y3"/>
<reference evidence="2 3" key="1">
    <citation type="submission" date="2015-12" db="EMBL/GenBank/DDBJ databases">
        <title>Genome sequence of Thalassospira lucentensis MCCC 1A02072.</title>
        <authorList>
            <person name="Lu L."/>
            <person name="Lai Q."/>
            <person name="Shao Z."/>
            <person name="Qian P."/>
        </authorList>
    </citation>
    <scope>NUCLEOTIDE SEQUENCE [LARGE SCALE GENOMIC DNA]</scope>
    <source>
        <strain evidence="2 3">MCCC 1A02072</strain>
    </source>
</reference>
<accession>A0A154L1Y3</accession>
<evidence type="ECO:0000313" key="3">
    <source>
        <dbReference type="Proteomes" id="UP000076335"/>
    </source>
</evidence>
<proteinExistence type="predicted"/>
<dbReference type="Proteomes" id="UP000076335">
    <property type="component" value="Unassembled WGS sequence"/>
</dbReference>
<keyword evidence="1" id="KW-1133">Transmembrane helix</keyword>
<organism evidence="2 3">
    <name type="scientific">Thalassospira lucentensis</name>
    <dbReference type="NCBI Taxonomy" id="168935"/>
    <lineage>
        <taxon>Bacteria</taxon>
        <taxon>Pseudomonadati</taxon>
        <taxon>Pseudomonadota</taxon>
        <taxon>Alphaproteobacteria</taxon>
        <taxon>Rhodospirillales</taxon>
        <taxon>Thalassospiraceae</taxon>
        <taxon>Thalassospira</taxon>
    </lineage>
</organism>
<keyword evidence="1" id="KW-0812">Transmembrane</keyword>
<sequence>MSSSDTGLKLPKETGATMRHLALIASIVATLSLSSCLTFNWQRSVQQVLSNACNSTGDCGSDGPGY</sequence>
<gene>
    <name evidence="2" type="ORF">AUP42_03385</name>
</gene>
<evidence type="ECO:0000313" key="2">
    <source>
        <dbReference type="EMBL" id="KZB62020.1"/>
    </source>
</evidence>
<feature type="transmembrane region" description="Helical" evidence="1">
    <location>
        <begin position="21"/>
        <end position="41"/>
    </location>
</feature>
<name>A0A154L1Y3_9PROT</name>
<keyword evidence="1" id="KW-0472">Membrane</keyword>
<dbReference type="OrthoDB" id="9915879at2"/>
<dbReference type="EMBL" id="LPVY01000021">
    <property type="protein sequence ID" value="KZB62020.1"/>
    <property type="molecule type" value="Genomic_DNA"/>
</dbReference>
<evidence type="ECO:0000256" key="1">
    <source>
        <dbReference type="SAM" id="Phobius"/>
    </source>
</evidence>
<dbReference type="RefSeq" id="WP_062952603.1">
    <property type="nucleotide sequence ID" value="NZ_LPVY01000021.1"/>
</dbReference>
<comment type="caution">
    <text evidence="2">The sequence shown here is derived from an EMBL/GenBank/DDBJ whole genome shotgun (WGS) entry which is preliminary data.</text>
</comment>
<protein>
    <submittedName>
        <fullName evidence="2">Uncharacterized protein</fullName>
    </submittedName>
</protein>